<evidence type="ECO:0000256" key="2">
    <source>
        <dbReference type="ARBA" id="ARBA00023054"/>
    </source>
</evidence>
<dbReference type="STRING" id="1082933.A6B35_25205"/>
<dbReference type="GO" id="GO:0030313">
    <property type="term" value="C:cell envelope"/>
    <property type="evidence" value="ECO:0007669"/>
    <property type="project" value="UniProtKB-SubCell"/>
</dbReference>
<dbReference type="InterPro" id="IPR003018">
    <property type="entry name" value="GAF"/>
</dbReference>
<dbReference type="Pfam" id="PF01590">
    <property type="entry name" value="GAF"/>
    <property type="match status" value="1"/>
</dbReference>
<reference evidence="5 6" key="1">
    <citation type="journal article" date="2012" name="J. Bacteriol.">
        <title>Draft Genome Sequence of Plant Growth-Promoting Rhizobium Mesorhizobium amorphae, Isolated from Zinc-Lead Mine Tailings.</title>
        <authorList>
            <person name="Hao X."/>
            <person name="Lin Y."/>
            <person name="Johnstone L."/>
            <person name="Baltrus D.A."/>
            <person name="Miller S.J."/>
            <person name="Wei G."/>
            <person name="Rensing C."/>
        </authorList>
    </citation>
    <scope>NUCLEOTIDE SEQUENCE [LARGE SCALE GENOMIC DNA]</scope>
    <source>
        <strain evidence="5 6">CCNWGS0123</strain>
    </source>
</reference>
<feature type="domain" description="CzcB-like barrel-sandwich hybrid" evidence="4">
    <location>
        <begin position="382"/>
        <end position="503"/>
    </location>
</feature>
<dbReference type="InterPro" id="IPR029016">
    <property type="entry name" value="GAF-like_dom_sf"/>
</dbReference>
<dbReference type="InterPro" id="IPR058647">
    <property type="entry name" value="BSH_CzcB-like"/>
</dbReference>
<evidence type="ECO:0000313" key="5">
    <source>
        <dbReference type="EMBL" id="EHH04878.1"/>
    </source>
</evidence>
<accession>G6YJK1</accession>
<keyword evidence="2" id="KW-0175">Coiled coil</keyword>
<gene>
    <name evidence="5" type="ORF">MEA186_30896</name>
</gene>
<dbReference type="PANTHER" id="PTHR32347:SF23">
    <property type="entry name" value="BLL5650 PROTEIN"/>
    <property type="match status" value="1"/>
</dbReference>
<dbReference type="Pfam" id="PF25973">
    <property type="entry name" value="BSH_CzcB"/>
    <property type="match status" value="1"/>
</dbReference>
<dbReference type="SUPFAM" id="SSF55781">
    <property type="entry name" value="GAF domain-like"/>
    <property type="match status" value="1"/>
</dbReference>
<evidence type="ECO:0000313" key="6">
    <source>
        <dbReference type="Proteomes" id="UP000002949"/>
    </source>
</evidence>
<keyword evidence="5" id="KW-0675">Receptor</keyword>
<organism evidence="5 6">
    <name type="scientific">Mesorhizobium amorphae CCNWGS0123</name>
    <dbReference type="NCBI Taxonomy" id="1082933"/>
    <lineage>
        <taxon>Bacteria</taxon>
        <taxon>Pseudomonadati</taxon>
        <taxon>Pseudomonadota</taxon>
        <taxon>Alphaproteobacteria</taxon>
        <taxon>Hyphomicrobiales</taxon>
        <taxon>Phyllobacteriaceae</taxon>
        <taxon>Mesorhizobium</taxon>
    </lineage>
</organism>
<evidence type="ECO:0000259" key="3">
    <source>
        <dbReference type="Pfam" id="PF01590"/>
    </source>
</evidence>
<dbReference type="eggNOG" id="COG0845">
    <property type="taxonomic scope" value="Bacteria"/>
</dbReference>
<protein>
    <submittedName>
        <fullName evidence="5">TonB-dependent siderophore receptor</fullName>
    </submittedName>
</protein>
<dbReference type="SUPFAM" id="SSF111369">
    <property type="entry name" value="HlyD-like secretion proteins"/>
    <property type="match status" value="1"/>
</dbReference>
<name>G6YJK1_9HYPH</name>
<dbReference type="PATRIC" id="fig|1082933.3.peg.6003"/>
<dbReference type="RefSeq" id="WP_006205964.1">
    <property type="nucleotide sequence ID" value="NZ_AGSN01000218.1"/>
</dbReference>
<proteinExistence type="predicted"/>
<dbReference type="PANTHER" id="PTHR32347">
    <property type="entry name" value="EFFLUX SYSTEM COMPONENT YKNX-RELATED"/>
    <property type="match status" value="1"/>
</dbReference>
<dbReference type="InterPro" id="IPR050465">
    <property type="entry name" value="UPF0194_transport"/>
</dbReference>
<evidence type="ECO:0000256" key="1">
    <source>
        <dbReference type="ARBA" id="ARBA00004196"/>
    </source>
</evidence>
<evidence type="ECO:0000259" key="4">
    <source>
        <dbReference type="Pfam" id="PF25973"/>
    </source>
</evidence>
<dbReference type="EMBL" id="AGSN01000218">
    <property type="protein sequence ID" value="EHH04878.1"/>
    <property type="molecule type" value="Genomic_DNA"/>
</dbReference>
<dbReference type="KEGG" id="mamo:A6B35_25205"/>
<keyword evidence="6" id="KW-1185">Reference proteome</keyword>
<feature type="domain" description="GAF" evidence="3">
    <location>
        <begin position="179"/>
        <end position="310"/>
    </location>
</feature>
<dbReference type="Gene3D" id="2.40.50.100">
    <property type="match status" value="1"/>
</dbReference>
<sequence length="611" mass="66850">MLDDTGIVSYSVLDQALWARFRTAGTSDEFIGAWLGLLCRQIPDASAAALVLGEADAGPYVLTAAWPNSQSPAGGLLAAAEMATGKRQGVSVSGPADDTQIIASPILIDGHLFGACAVAVKRNDAAFTDIMRKIQWACGWVEVHVRRGMGDQSEQAAQRSRFAFDMLATVIEKKRYKSACTALVTELAMRLNCDPVAIGVMRRRWTRVAAVSHSAAFDSKVSFMRDVAAAMDEAIDQRAVVVAPPREGQEYRVSIAHEALTRQHKNGAALTVPLQSNGRMTGALTFLRPADAIFDQETIYLCDAVAAVVGPVLEEKRRNDRTIFTKAIEAGWIQIKRLLGPRFIGRKIATLAAVAIAAYLSVATSPYAVTAPAVIRGSVQRTIVAPFSGYVLSEFAKAGETVRKDQVLAQLDDQDLTFERLRLVTTKAQKETEFDRALARGERAESQIIEAQIKQADAQLSLIDEQLRRTRLVAPFDGFIVAGDLSQSVGAAVERGQEMFHIAPLDAYRVVLEVDESDIEDIKIGQTGQLRVSALPRVPLSYKIEQITSVSRQGNGRNSFMVEASLTGSPERLRPGMEGVSKTHVDERLLFFVYTQKMIDWLRLTLWRWAG</sequence>
<dbReference type="Gene3D" id="3.30.450.40">
    <property type="match status" value="1"/>
</dbReference>
<dbReference type="Gene3D" id="2.40.30.170">
    <property type="match status" value="1"/>
</dbReference>
<dbReference type="AlphaFoldDB" id="G6YJK1"/>
<dbReference type="Proteomes" id="UP000002949">
    <property type="component" value="Unassembled WGS sequence"/>
</dbReference>
<comment type="subcellular location">
    <subcellularLocation>
        <location evidence="1">Cell envelope</location>
    </subcellularLocation>
</comment>